<dbReference type="InterPro" id="IPR012312">
    <property type="entry name" value="Hemerythrin-like"/>
</dbReference>
<dbReference type="CDD" id="cd12108">
    <property type="entry name" value="Hr-like"/>
    <property type="match status" value="1"/>
</dbReference>
<dbReference type="Gene3D" id="1.20.120.520">
    <property type="entry name" value="nmb1532 protein domain like"/>
    <property type="match status" value="1"/>
</dbReference>
<accession>A0ABV9AKU8</accession>
<evidence type="ECO:0000259" key="1">
    <source>
        <dbReference type="Pfam" id="PF01814"/>
    </source>
</evidence>
<dbReference type="EMBL" id="JBHSFK010000003">
    <property type="protein sequence ID" value="MFC4499203.1"/>
    <property type="molecule type" value="Genomic_DNA"/>
</dbReference>
<evidence type="ECO:0000313" key="3">
    <source>
        <dbReference type="Proteomes" id="UP001595839"/>
    </source>
</evidence>
<dbReference type="RefSeq" id="WP_381182185.1">
    <property type="nucleotide sequence ID" value="NZ_JBHSFK010000003.1"/>
</dbReference>
<keyword evidence="3" id="KW-1185">Reference proteome</keyword>
<dbReference type="Pfam" id="PF01814">
    <property type="entry name" value="Hemerythrin"/>
    <property type="match status" value="1"/>
</dbReference>
<reference evidence="3" key="1">
    <citation type="journal article" date="2019" name="Int. J. Syst. Evol. Microbiol.">
        <title>The Global Catalogue of Microorganisms (GCM) 10K type strain sequencing project: providing services to taxonomists for standard genome sequencing and annotation.</title>
        <authorList>
            <consortium name="The Broad Institute Genomics Platform"/>
            <consortium name="The Broad Institute Genome Sequencing Center for Infectious Disease"/>
            <person name="Wu L."/>
            <person name="Ma J."/>
        </authorList>
    </citation>
    <scope>NUCLEOTIDE SEQUENCE [LARGE SCALE GENOMIC DNA]</scope>
    <source>
        <strain evidence="3">CGMCC 4.7177</strain>
    </source>
</reference>
<name>A0ABV9AKU8_9ACTN</name>
<gene>
    <name evidence="2" type="ORF">ACFPIH_06640</name>
</gene>
<protein>
    <submittedName>
        <fullName evidence="2">Hemerythrin domain-containing protein</fullName>
    </submittedName>
</protein>
<evidence type="ECO:0000313" key="2">
    <source>
        <dbReference type="EMBL" id="MFC4499203.1"/>
    </source>
</evidence>
<feature type="domain" description="Hemerythrin-like" evidence="1">
    <location>
        <begin position="9"/>
        <end position="139"/>
    </location>
</feature>
<sequence length="212" mass="24122">MAKDYVDLTIMLVSHDAFRRDIRRLQKAAASRSLDNPLERKRVQTGWEIFKTQLLIHHEGEDRDLWPRMAKGLASSAEHLSTLRELEAEHEQIDPLLAEAEAAMADPDTQSDRLARAVAALADSLESHLEHEEKEGLPYVQEALSEKEWKSFIADQRSNLGFKGAAEFFPWVLDEATPENVDKVNSIMPAPLRLVMKTMWTPAYQTKGSWTN</sequence>
<organism evidence="2 3">
    <name type="scientific">Streptomyces vulcanius</name>
    <dbReference type="NCBI Taxonomy" id="1441876"/>
    <lineage>
        <taxon>Bacteria</taxon>
        <taxon>Bacillati</taxon>
        <taxon>Actinomycetota</taxon>
        <taxon>Actinomycetes</taxon>
        <taxon>Kitasatosporales</taxon>
        <taxon>Streptomycetaceae</taxon>
        <taxon>Streptomyces</taxon>
    </lineage>
</organism>
<comment type="caution">
    <text evidence="2">The sequence shown here is derived from an EMBL/GenBank/DDBJ whole genome shotgun (WGS) entry which is preliminary data.</text>
</comment>
<proteinExistence type="predicted"/>
<dbReference type="Proteomes" id="UP001595839">
    <property type="component" value="Unassembled WGS sequence"/>
</dbReference>